<evidence type="ECO:0000313" key="1">
    <source>
        <dbReference type="EMBL" id="OIQ97493.1"/>
    </source>
</evidence>
<reference evidence="1" key="1">
    <citation type="submission" date="2016-10" db="EMBL/GenBank/DDBJ databases">
        <title>Sequence of Gallionella enrichment culture.</title>
        <authorList>
            <person name="Poehlein A."/>
            <person name="Muehling M."/>
            <person name="Daniel R."/>
        </authorList>
    </citation>
    <scope>NUCLEOTIDE SEQUENCE</scope>
</reference>
<dbReference type="AlphaFoldDB" id="A0A1J5SB98"/>
<comment type="caution">
    <text evidence="1">The sequence shown here is derived from an EMBL/GenBank/DDBJ whole genome shotgun (WGS) entry which is preliminary data.</text>
</comment>
<protein>
    <recommendedName>
        <fullName evidence="2">Carboxymuconolactone decarboxylase family protein</fullName>
    </recommendedName>
</protein>
<dbReference type="Gene3D" id="1.20.1290.10">
    <property type="entry name" value="AhpD-like"/>
    <property type="match status" value="1"/>
</dbReference>
<sequence length="195" mass="22016">MNNQQKVYQITLPQVSIENADNRGKALLEEVMKKMGMIPNMYANMANLSSMLETYIIGYNLFRAEGGFNSAEQEVVFLTISRENECEYCIAAHSVVADMMSKVPTEVTNAIRDNENIPDEKLKALSLFTRVMISKRGKPSFDDVESFLSAGYTEKNILAIILAIAVKTISNYSNHIFHTKVDDMFKSREWLAPEA</sequence>
<dbReference type="InterPro" id="IPR029032">
    <property type="entry name" value="AhpD-like"/>
</dbReference>
<name>A0A1J5SB98_9ZZZZ</name>
<organism evidence="1">
    <name type="scientific">mine drainage metagenome</name>
    <dbReference type="NCBI Taxonomy" id="410659"/>
    <lineage>
        <taxon>unclassified sequences</taxon>
        <taxon>metagenomes</taxon>
        <taxon>ecological metagenomes</taxon>
    </lineage>
</organism>
<gene>
    <name evidence="1" type="ORF">GALL_205030</name>
</gene>
<evidence type="ECO:0008006" key="2">
    <source>
        <dbReference type="Google" id="ProtNLM"/>
    </source>
</evidence>
<proteinExistence type="predicted"/>
<dbReference type="PANTHER" id="PTHR35446">
    <property type="entry name" value="SI:CH211-175M2.5"/>
    <property type="match status" value="1"/>
</dbReference>
<accession>A0A1J5SB98</accession>
<dbReference type="SUPFAM" id="SSF69118">
    <property type="entry name" value="AhpD-like"/>
    <property type="match status" value="1"/>
</dbReference>
<dbReference type="EMBL" id="MLJW01000132">
    <property type="protein sequence ID" value="OIQ97493.1"/>
    <property type="molecule type" value="Genomic_DNA"/>
</dbReference>
<dbReference type="PANTHER" id="PTHR35446:SF3">
    <property type="entry name" value="CMD DOMAIN-CONTAINING PROTEIN"/>
    <property type="match status" value="1"/>
</dbReference>